<accession>A0A4Q9Q0C8</accession>
<gene>
    <name evidence="1" type="ORF">BD310DRAFT_815343</name>
</gene>
<dbReference type="AlphaFoldDB" id="A0A4Q9Q0C8"/>
<evidence type="ECO:0000313" key="1">
    <source>
        <dbReference type="EMBL" id="TBU60439.1"/>
    </source>
</evidence>
<evidence type="ECO:0000313" key="2">
    <source>
        <dbReference type="Proteomes" id="UP000292082"/>
    </source>
</evidence>
<feature type="non-terminal residue" evidence="1">
    <location>
        <position position="1"/>
    </location>
</feature>
<organism evidence="1 2">
    <name type="scientific">Dichomitus squalens</name>
    <dbReference type="NCBI Taxonomy" id="114155"/>
    <lineage>
        <taxon>Eukaryota</taxon>
        <taxon>Fungi</taxon>
        <taxon>Dikarya</taxon>
        <taxon>Basidiomycota</taxon>
        <taxon>Agaricomycotina</taxon>
        <taxon>Agaricomycetes</taxon>
        <taxon>Polyporales</taxon>
        <taxon>Polyporaceae</taxon>
        <taxon>Dichomitus</taxon>
    </lineage>
</organism>
<protein>
    <submittedName>
        <fullName evidence="1">Uncharacterized protein</fullName>
    </submittedName>
</protein>
<dbReference type="Proteomes" id="UP000292082">
    <property type="component" value="Unassembled WGS sequence"/>
</dbReference>
<proteinExistence type="predicted"/>
<dbReference type="EMBL" id="ML145105">
    <property type="protein sequence ID" value="TBU60439.1"/>
    <property type="molecule type" value="Genomic_DNA"/>
</dbReference>
<reference evidence="1 2" key="1">
    <citation type="submission" date="2019-01" db="EMBL/GenBank/DDBJ databases">
        <title>Draft genome sequences of three monokaryotic isolates of the white-rot basidiomycete fungus Dichomitus squalens.</title>
        <authorList>
            <consortium name="DOE Joint Genome Institute"/>
            <person name="Lopez S.C."/>
            <person name="Andreopoulos B."/>
            <person name="Pangilinan J."/>
            <person name="Lipzen A."/>
            <person name="Riley R."/>
            <person name="Ahrendt S."/>
            <person name="Ng V."/>
            <person name="Barry K."/>
            <person name="Daum C."/>
            <person name="Grigoriev I.V."/>
            <person name="Hilden K.S."/>
            <person name="Makela M.R."/>
            <person name="de Vries R.P."/>
        </authorList>
    </citation>
    <scope>NUCLEOTIDE SEQUENCE [LARGE SCALE GENOMIC DNA]</scope>
    <source>
        <strain evidence="1 2">CBS 464.89</strain>
    </source>
</reference>
<name>A0A4Q9Q0C8_9APHY</name>
<sequence length="60" mass="6744">IIDVTLVLWYHTVDALYKECCRTVNVELCAALENILLTNPFHRVVLTVPGRTSSTGFSIH</sequence>
<keyword evidence="2" id="KW-1185">Reference proteome</keyword>